<feature type="region of interest" description="Disordered" evidence="1">
    <location>
        <begin position="151"/>
        <end position="177"/>
    </location>
</feature>
<reference evidence="2" key="1">
    <citation type="submission" date="2020-11" db="EMBL/GenBank/DDBJ databases">
        <authorList>
            <person name="Tran Van P."/>
        </authorList>
    </citation>
    <scope>NUCLEOTIDE SEQUENCE</scope>
</reference>
<accession>A0A7R9EQF9</accession>
<protein>
    <submittedName>
        <fullName evidence="2">Uncharacterized protein</fullName>
    </submittedName>
</protein>
<proteinExistence type="predicted"/>
<feature type="region of interest" description="Disordered" evidence="1">
    <location>
        <begin position="103"/>
        <end position="124"/>
    </location>
</feature>
<dbReference type="EMBL" id="OD564542">
    <property type="protein sequence ID" value="CAD7438868.1"/>
    <property type="molecule type" value="Genomic_DNA"/>
</dbReference>
<gene>
    <name evidence="2" type="ORF">TBIB3V08_LOCUS1453</name>
</gene>
<evidence type="ECO:0000256" key="1">
    <source>
        <dbReference type="SAM" id="MobiDB-lite"/>
    </source>
</evidence>
<sequence>MIRNAEGPTRDRASNMSCDPMSATTCSTTSSVYPYSTLNGSQKEFRGKPVCRKIMDIMGVLTFFFNDLCIAISTARESPLTLNGPPPDPKPLPLPLYHISPWAVPHPKNTPSSNHKKKSGQAQHPVNAALTVSQLNPQLCMSILEIPGQDAHGQDAVPHLRPQQHDQDTKTSGHVYG</sequence>
<name>A0A7R9EQF9_9NEOP</name>
<evidence type="ECO:0000313" key="2">
    <source>
        <dbReference type="EMBL" id="CAD7438868.1"/>
    </source>
</evidence>
<organism evidence="2">
    <name type="scientific">Timema bartmani</name>
    <dbReference type="NCBI Taxonomy" id="61472"/>
    <lineage>
        <taxon>Eukaryota</taxon>
        <taxon>Metazoa</taxon>
        <taxon>Ecdysozoa</taxon>
        <taxon>Arthropoda</taxon>
        <taxon>Hexapoda</taxon>
        <taxon>Insecta</taxon>
        <taxon>Pterygota</taxon>
        <taxon>Neoptera</taxon>
        <taxon>Polyneoptera</taxon>
        <taxon>Phasmatodea</taxon>
        <taxon>Timematodea</taxon>
        <taxon>Timematoidea</taxon>
        <taxon>Timematidae</taxon>
        <taxon>Timema</taxon>
    </lineage>
</organism>
<dbReference type="AlphaFoldDB" id="A0A7R9EQF9"/>